<reference evidence="6" key="1">
    <citation type="journal article" date="2019" name="Int. J. Syst. Evol. Microbiol.">
        <title>The Global Catalogue of Microorganisms (GCM) 10K type strain sequencing project: providing services to taxonomists for standard genome sequencing and annotation.</title>
        <authorList>
            <consortium name="The Broad Institute Genomics Platform"/>
            <consortium name="The Broad Institute Genome Sequencing Center for Infectious Disease"/>
            <person name="Wu L."/>
            <person name="Ma J."/>
        </authorList>
    </citation>
    <scope>NUCLEOTIDE SEQUENCE [LARGE SCALE GENOMIC DNA]</scope>
    <source>
        <strain evidence="6">CGMCC 1.15772</strain>
    </source>
</reference>
<dbReference type="EMBL" id="JBHTBE010000002">
    <property type="protein sequence ID" value="MFC7269163.1"/>
    <property type="molecule type" value="Genomic_DNA"/>
</dbReference>
<evidence type="ECO:0000256" key="1">
    <source>
        <dbReference type="ARBA" id="ARBA00007812"/>
    </source>
</evidence>
<evidence type="ECO:0000256" key="2">
    <source>
        <dbReference type="ARBA" id="ARBA00023052"/>
    </source>
</evidence>
<comment type="caution">
    <text evidence="5">The sequence shown here is derived from an EMBL/GenBank/DDBJ whole genome shotgun (WGS) entry which is preliminary data.</text>
</comment>
<comment type="similarity">
    <text evidence="1">Belongs to the TPP enzyme family.</text>
</comment>
<dbReference type="CDD" id="cd07035">
    <property type="entry name" value="TPP_PYR_POX_like"/>
    <property type="match status" value="1"/>
</dbReference>
<name>A0ABW2HGN0_9MICO</name>
<evidence type="ECO:0000259" key="3">
    <source>
        <dbReference type="Pfam" id="PF02775"/>
    </source>
</evidence>
<organism evidence="5 6">
    <name type="scientific">Microbacterium fluvii</name>
    <dbReference type="NCBI Taxonomy" id="415215"/>
    <lineage>
        <taxon>Bacteria</taxon>
        <taxon>Bacillati</taxon>
        <taxon>Actinomycetota</taxon>
        <taxon>Actinomycetes</taxon>
        <taxon>Micrococcales</taxon>
        <taxon>Microbacteriaceae</taxon>
        <taxon>Microbacterium</taxon>
    </lineage>
</organism>
<protein>
    <submittedName>
        <fullName evidence="5">Acetolactate synthase large subunit</fullName>
    </submittedName>
</protein>
<dbReference type="InterPro" id="IPR029061">
    <property type="entry name" value="THDP-binding"/>
</dbReference>
<dbReference type="SUPFAM" id="SSF52518">
    <property type="entry name" value="Thiamin diphosphate-binding fold (THDP-binding)"/>
    <property type="match status" value="2"/>
</dbReference>
<dbReference type="CDD" id="cd02002">
    <property type="entry name" value="TPP_BFDC"/>
    <property type="match status" value="1"/>
</dbReference>
<feature type="domain" description="Thiamine pyrophosphate enzyme N-terminal TPP-binding" evidence="4">
    <location>
        <begin position="6"/>
        <end position="111"/>
    </location>
</feature>
<evidence type="ECO:0000259" key="4">
    <source>
        <dbReference type="Pfam" id="PF02776"/>
    </source>
</evidence>
<dbReference type="PANTHER" id="PTHR18968">
    <property type="entry name" value="THIAMINE PYROPHOSPHATE ENZYMES"/>
    <property type="match status" value="1"/>
</dbReference>
<dbReference type="InterPro" id="IPR012001">
    <property type="entry name" value="Thiamin_PyroP_enz_TPP-bd_dom"/>
</dbReference>
<dbReference type="RefSeq" id="WP_262874091.1">
    <property type="nucleotide sequence ID" value="NZ_BAABKW010000012.1"/>
</dbReference>
<dbReference type="InterPro" id="IPR011766">
    <property type="entry name" value="TPP_enzyme_TPP-bd"/>
</dbReference>
<feature type="domain" description="Thiamine pyrophosphate enzyme TPP-binding" evidence="3">
    <location>
        <begin position="386"/>
        <end position="514"/>
    </location>
</feature>
<dbReference type="Proteomes" id="UP001596507">
    <property type="component" value="Unassembled WGS sequence"/>
</dbReference>
<dbReference type="InterPro" id="IPR045229">
    <property type="entry name" value="TPP_enz"/>
</dbReference>
<dbReference type="Pfam" id="PF02776">
    <property type="entry name" value="TPP_enzyme_N"/>
    <property type="match status" value="1"/>
</dbReference>
<dbReference type="Pfam" id="PF02775">
    <property type="entry name" value="TPP_enzyme_C"/>
    <property type="match status" value="1"/>
</dbReference>
<evidence type="ECO:0000313" key="6">
    <source>
        <dbReference type="Proteomes" id="UP001596507"/>
    </source>
</evidence>
<dbReference type="PROSITE" id="PS00187">
    <property type="entry name" value="TPP_ENZYMES"/>
    <property type="match status" value="1"/>
</dbReference>
<dbReference type="NCBIfam" id="NF005760">
    <property type="entry name" value="PRK07586.1"/>
    <property type="match status" value="1"/>
</dbReference>
<evidence type="ECO:0000313" key="5">
    <source>
        <dbReference type="EMBL" id="MFC7269163.1"/>
    </source>
</evidence>
<keyword evidence="2" id="KW-0786">Thiamine pyrophosphate</keyword>
<proteinExistence type="inferred from homology"/>
<dbReference type="Gene3D" id="3.40.50.970">
    <property type="match status" value="2"/>
</dbReference>
<sequence>MSEPTMNGSEAVVRTLRDSGVDVCFANPGTSEMHLVDAIDRVEGMRVVLGLFEGVVTGAADGWARMTGTPAATLLHLGPGLGNGLANLHNARKAQSPVVNLVGNHATAHQQFDAPLTADVPAFARTVSHWIDEPTAPGDAGAAAARAVQEARSAPGRIATLILPADVAWEEGGRPAAPLPAAAPSTVSDAAIDAALRALSSGRAGMLLRGEALRGEGLRAAGRIAAATGARLFCDTFAPRLERGAGRVAVEKIPYRAAPAIELLGQLDTLILVGAPPPVAFFSYPGQASELAADVPTIVLAHPHEDTAAALVEVASRCAAGVAPLVVAPSVPPAPDDGPLTAAAAMAVVARLLPDQAIVSEEALTSAAPGWDALAAAAPHDVLHLTGGAIGDGLPLAVGAAVACPDRRVVSLEGDGSAMYTIQALWTQARERLDVTTVVFANRSYAVLEEELAAVGGGSAGPKARSTLDLGRPDLDFVALASGMGVPAVRADTVAQFAAAFAEALGTRGPFVIEAVIPAGA</sequence>
<gene>
    <name evidence="5" type="ORF">ACFQRL_09355</name>
</gene>
<dbReference type="PANTHER" id="PTHR18968:SF86">
    <property type="entry name" value="ACETOLACTATE SYNTHASE LARGE SUBUNIT ILVX-RELATED"/>
    <property type="match status" value="1"/>
</dbReference>
<dbReference type="InterPro" id="IPR000399">
    <property type="entry name" value="TPP-bd_CS"/>
</dbReference>
<accession>A0ABW2HGN0</accession>
<keyword evidence="6" id="KW-1185">Reference proteome</keyword>